<dbReference type="OrthoDB" id="9775595at2"/>
<dbReference type="InterPro" id="IPR000182">
    <property type="entry name" value="GNAT_dom"/>
</dbReference>
<keyword evidence="2" id="KW-0808">Transferase</keyword>
<dbReference type="AlphaFoldDB" id="A0A561V9X2"/>
<dbReference type="PROSITE" id="PS51186">
    <property type="entry name" value="GNAT"/>
    <property type="match status" value="1"/>
</dbReference>
<organism evidence="2 3">
    <name type="scientific">Saccharopolyspora dendranthemae</name>
    <dbReference type="NCBI Taxonomy" id="1181886"/>
    <lineage>
        <taxon>Bacteria</taxon>
        <taxon>Bacillati</taxon>
        <taxon>Actinomycetota</taxon>
        <taxon>Actinomycetes</taxon>
        <taxon>Pseudonocardiales</taxon>
        <taxon>Pseudonocardiaceae</taxon>
        <taxon>Saccharopolyspora</taxon>
    </lineage>
</organism>
<comment type="caution">
    <text evidence="2">The sequence shown here is derived from an EMBL/GenBank/DDBJ whole genome shotgun (WGS) entry which is preliminary data.</text>
</comment>
<dbReference type="EMBL" id="VIWX01000001">
    <property type="protein sequence ID" value="TWG08423.1"/>
    <property type="molecule type" value="Genomic_DNA"/>
</dbReference>
<dbReference type="InterPro" id="IPR056935">
    <property type="entry name" value="Rv0428c-like_C"/>
</dbReference>
<dbReference type="Pfam" id="PF24553">
    <property type="entry name" value="Rv0428c_C"/>
    <property type="match status" value="1"/>
</dbReference>
<accession>A0A561V9X2</accession>
<dbReference type="Proteomes" id="UP000316184">
    <property type="component" value="Unassembled WGS sequence"/>
</dbReference>
<proteinExistence type="predicted"/>
<evidence type="ECO:0000313" key="3">
    <source>
        <dbReference type="Proteomes" id="UP000316184"/>
    </source>
</evidence>
<dbReference type="Gene3D" id="3.40.630.30">
    <property type="match status" value="1"/>
</dbReference>
<name>A0A561V9X2_9PSEU</name>
<dbReference type="SUPFAM" id="SSF55729">
    <property type="entry name" value="Acyl-CoA N-acyltransferases (Nat)"/>
    <property type="match status" value="1"/>
</dbReference>
<gene>
    <name evidence="2" type="ORF">FHU35_111042</name>
</gene>
<dbReference type="GO" id="GO:0016747">
    <property type="term" value="F:acyltransferase activity, transferring groups other than amino-acyl groups"/>
    <property type="evidence" value="ECO:0007669"/>
    <property type="project" value="InterPro"/>
</dbReference>
<protein>
    <submittedName>
        <fullName evidence="2">Acetyltransferase (GNAT) family protein</fullName>
    </submittedName>
</protein>
<feature type="domain" description="N-acetyltransferase" evidence="1">
    <location>
        <begin position="100"/>
        <end position="240"/>
    </location>
</feature>
<dbReference type="InterPro" id="IPR016181">
    <property type="entry name" value="Acyl_CoA_acyltransferase"/>
</dbReference>
<reference evidence="2 3" key="1">
    <citation type="submission" date="2019-06" db="EMBL/GenBank/DDBJ databases">
        <title>Sequencing the genomes of 1000 actinobacteria strains.</title>
        <authorList>
            <person name="Klenk H.-P."/>
        </authorList>
    </citation>
    <scope>NUCLEOTIDE SEQUENCE [LARGE SCALE GENOMIC DNA]</scope>
    <source>
        <strain evidence="2 3">DSM 46699</strain>
    </source>
</reference>
<evidence type="ECO:0000313" key="2">
    <source>
        <dbReference type="EMBL" id="TWG08423.1"/>
    </source>
</evidence>
<evidence type="ECO:0000259" key="1">
    <source>
        <dbReference type="PROSITE" id="PS51186"/>
    </source>
</evidence>
<keyword evidence="3" id="KW-1185">Reference proteome</keyword>
<sequence length="240" mass="26114">MSHPVTRDIERAAVATWPTTTAVLRDGWLLRHCDLLRRRRSNSALPIGPLDDPESAIETVERFYAERSSPATVQVSPLDEHSVLDELLAARGYRAGAPTAVMRTSRDALLQACPAQDFEVLLDESPAPRWLDAVAAVGGTPEPSLDRVPAPAAFATAVSRGTPVGVGMFAVADGWCGVYGMRTDDRWRRRGVAAALMRAGVGWSSAEQVFLQVESDNAVARSRYATLGFISAHAYHYRVR</sequence>
<dbReference type="RefSeq" id="WP_145737202.1">
    <property type="nucleotide sequence ID" value="NZ_VIWX01000001.1"/>
</dbReference>